<dbReference type="AlphaFoldDB" id="A0A1I0QIN6"/>
<dbReference type="GO" id="GO:0015888">
    <property type="term" value="P:thiamine transport"/>
    <property type="evidence" value="ECO:0007669"/>
    <property type="project" value="InterPro"/>
</dbReference>
<reference evidence="3 4" key="1">
    <citation type="submission" date="2016-10" db="EMBL/GenBank/DDBJ databases">
        <authorList>
            <person name="de Groot N.N."/>
        </authorList>
    </citation>
    <scope>NUCLEOTIDE SEQUENCE [LARGE SCALE GENOMIC DNA]</scope>
    <source>
        <strain evidence="3 4">CGMCC 1.5337</strain>
    </source>
</reference>
<dbReference type="Gene3D" id="3.40.190.10">
    <property type="entry name" value="Periplasmic binding protein-like II"/>
    <property type="match status" value="2"/>
</dbReference>
<evidence type="ECO:0000313" key="3">
    <source>
        <dbReference type="EMBL" id="SEW26981.1"/>
    </source>
</evidence>
<sequence length="382" mass="41618">MTSRRKFVATVGSAAALGLAGCIETSDTSGDDTTTNATETSDGTTTTTGGTTASESGEPPKLRIGTTESYVGAVSTSAGGWVEEAFESERKVDFDWVVRDNELNDFIRRKQQGVELGADGYVGVTPTGLVRADRELDESLFAGFDTGSVDNTDDVVEPYWFDPQRRVLPTGASYVCIVYDENEVDEPETLEALTTEAYSDGLLLPNPQDTVTGLSFLLWTVHEFGEDGYLDYWDRLVDNGLRTTGSWNAAYSAYSGKEAPMVMSYSTDQVYASQAEDTDMARHQIAFPNDQGYAYVSGTAKFADTERGGLVDDFASFMLEADTQANVAEKNVGIPTVSDASLPEELQQYVHVPETPIQYGYETLRDSADDWREAVSQRIASQ</sequence>
<evidence type="ECO:0000256" key="1">
    <source>
        <dbReference type="ARBA" id="ARBA00022729"/>
    </source>
</evidence>
<dbReference type="RefSeq" id="WP_089669945.1">
    <property type="nucleotide sequence ID" value="NZ_FOJA01000001.1"/>
</dbReference>
<feature type="region of interest" description="Disordered" evidence="2">
    <location>
        <begin position="23"/>
        <end position="63"/>
    </location>
</feature>
<accession>A0A1I0QIN6</accession>
<dbReference type="GO" id="GO:0030975">
    <property type="term" value="F:thiamine binding"/>
    <property type="evidence" value="ECO:0007669"/>
    <property type="project" value="InterPro"/>
</dbReference>
<protein>
    <submittedName>
        <fullName evidence="3">Thiamine transport system substrate-binding protein</fullName>
    </submittedName>
</protein>
<evidence type="ECO:0000313" key="4">
    <source>
        <dbReference type="Proteomes" id="UP000198518"/>
    </source>
</evidence>
<dbReference type="Pfam" id="PF13343">
    <property type="entry name" value="SBP_bac_6"/>
    <property type="match status" value="1"/>
</dbReference>
<evidence type="ECO:0000256" key="2">
    <source>
        <dbReference type="SAM" id="MobiDB-lite"/>
    </source>
</evidence>
<name>A0A1I0QIN6_9EURY</name>
<feature type="compositionally biased region" description="Low complexity" evidence="2">
    <location>
        <begin position="24"/>
        <end position="57"/>
    </location>
</feature>
<keyword evidence="4" id="KW-1185">Reference proteome</keyword>
<keyword evidence="1" id="KW-0732">Signal</keyword>
<dbReference type="PANTHER" id="PTHR30006">
    <property type="entry name" value="THIAMINE-BINDING PERIPLASMIC PROTEIN-RELATED"/>
    <property type="match status" value="1"/>
</dbReference>
<dbReference type="SUPFAM" id="SSF53850">
    <property type="entry name" value="Periplasmic binding protein-like II"/>
    <property type="match status" value="1"/>
</dbReference>
<gene>
    <name evidence="3" type="ORF">SAMN04487945_2649</name>
</gene>
<dbReference type="OrthoDB" id="130870at2157"/>
<dbReference type="Proteomes" id="UP000198518">
    <property type="component" value="Unassembled WGS sequence"/>
</dbReference>
<dbReference type="InterPro" id="IPR005948">
    <property type="entry name" value="ThiB-like"/>
</dbReference>
<proteinExistence type="predicted"/>
<dbReference type="PROSITE" id="PS51257">
    <property type="entry name" value="PROKAR_LIPOPROTEIN"/>
    <property type="match status" value="1"/>
</dbReference>
<dbReference type="EMBL" id="FOJA01000001">
    <property type="protein sequence ID" value="SEW26981.1"/>
    <property type="molecule type" value="Genomic_DNA"/>
</dbReference>
<dbReference type="STRING" id="355548.SAMN04487945_2649"/>
<organism evidence="3 4">
    <name type="scientific">Halobacterium jilantaiense</name>
    <dbReference type="NCBI Taxonomy" id="355548"/>
    <lineage>
        <taxon>Archaea</taxon>
        <taxon>Methanobacteriati</taxon>
        <taxon>Methanobacteriota</taxon>
        <taxon>Stenosarchaea group</taxon>
        <taxon>Halobacteria</taxon>
        <taxon>Halobacteriales</taxon>
        <taxon>Halobacteriaceae</taxon>
        <taxon>Halobacterium</taxon>
    </lineage>
</organism>
<dbReference type="PANTHER" id="PTHR30006:SF2">
    <property type="entry name" value="ABC TRANSPORTER SUBSTRATE-BINDING PROTEIN"/>
    <property type="match status" value="1"/>
</dbReference>
<dbReference type="NCBIfam" id="TIGR01254">
    <property type="entry name" value="sfuA"/>
    <property type="match status" value="1"/>
</dbReference>